<evidence type="ECO:0000256" key="4">
    <source>
        <dbReference type="ARBA" id="ARBA00022544"/>
    </source>
</evidence>
<dbReference type="PANTHER" id="PTHR34975:SF2">
    <property type="entry name" value="SPORE GERMINATION PROTEIN A2"/>
    <property type="match status" value="1"/>
</dbReference>
<evidence type="ECO:0000313" key="9">
    <source>
        <dbReference type="EMBL" id="MFD2613420.1"/>
    </source>
</evidence>
<dbReference type="Pfam" id="PF03845">
    <property type="entry name" value="Spore_permease"/>
    <property type="match status" value="1"/>
</dbReference>
<evidence type="ECO:0000256" key="2">
    <source>
        <dbReference type="ARBA" id="ARBA00007998"/>
    </source>
</evidence>
<keyword evidence="10" id="KW-1185">Reference proteome</keyword>
<evidence type="ECO:0000256" key="1">
    <source>
        <dbReference type="ARBA" id="ARBA00004141"/>
    </source>
</evidence>
<keyword evidence="7 8" id="KW-0472">Membrane</keyword>
<feature type="transmembrane region" description="Helical" evidence="8">
    <location>
        <begin position="261"/>
        <end position="281"/>
    </location>
</feature>
<accession>A0ABW5PEM1</accession>
<keyword evidence="3" id="KW-0813">Transport</keyword>
<feature type="transmembrane region" description="Helical" evidence="8">
    <location>
        <begin position="38"/>
        <end position="59"/>
    </location>
</feature>
<feature type="transmembrane region" description="Helical" evidence="8">
    <location>
        <begin position="214"/>
        <end position="241"/>
    </location>
</feature>
<evidence type="ECO:0000256" key="5">
    <source>
        <dbReference type="ARBA" id="ARBA00022692"/>
    </source>
</evidence>
<evidence type="ECO:0000313" key="10">
    <source>
        <dbReference type="Proteomes" id="UP001597541"/>
    </source>
</evidence>
<comment type="subcellular location">
    <subcellularLocation>
        <location evidence="1">Membrane</location>
        <topology evidence="1">Multi-pass membrane protein</topology>
    </subcellularLocation>
</comment>
<keyword evidence="4" id="KW-0309">Germination</keyword>
<proteinExistence type="inferred from homology"/>
<gene>
    <name evidence="9" type="ORF">ACFSUF_13395</name>
</gene>
<dbReference type="Proteomes" id="UP001597541">
    <property type="component" value="Unassembled WGS sequence"/>
</dbReference>
<name>A0ABW5PEM1_9BACL</name>
<feature type="transmembrane region" description="Helical" evidence="8">
    <location>
        <begin position="80"/>
        <end position="102"/>
    </location>
</feature>
<dbReference type="NCBIfam" id="TIGR00912">
    <property type="entry name" value="2A0309"/>
    <property type="match status" value="1"/>
</dbReference>
<feature type="transmembrane region" description="Helical" evidence="8">
    <location>
        <begin position="332"/>
        <end position="354"/>
    </location>
</feature>
<evidence type="ECO:0000256" key="3">
    <source>
        <dbReference type="ARBA" id="ARBA00022448"/>
    </source>
</evidence>
<sequence>MSNKVTSRQAVRWLILYYWGSAILFLPAGLAIESKQDAWMAVILGVGLQLICIPLLIALSRRMKGRTFPVFMEHILGRTAARMFVFAFTLCFPFLIMCFTLRNLGDFIVSSILVGTPLEAVHFLVLMASVYGVARGADIIGKSVELIYPVVWTLILILIISVLPNYEWNSLLPMLEHGPLPVVRASLLLFAFPYMEAVLLTGHLLKDPAEIKGVFVKSTLLSGIGFLLATIASITVLHADITAQTMYPSYLVARTVSIADFYERIEILLSIIWLVTIYFRLTLLLEVSNTCLTYALNMKKPHTLLIPLSIITLVMANVVWPNSTYLTEFLGVWPSYAMVFGLGVPAALLLVALIRKKRKAPAKNEPVNR</sequence>
<dbReference type="EMBL" id="JBHUME010000008">
    <property type="protein sequence ID" value="MFD2613420.1"/>
    <property type="molecule type" value="Genomic_DNA"/>
</dbReference>
<evidence type="ECO:0000256" key="8">
    <source>
        <dbReference type="SAM" id="Phobius"/>
    </source>
</evidence>
<dbReference type="PANTHER" id="PTHR34975">
    <property type="entry name" value="SPORE GERMINATION PROTEIN A2"/>
    <property type="match status" value="1"/>
</dbReference>
<protein>
    <submittedName>
        <fullName evidence="9">Endospore germination permease</fullName>
    </submittedName>
</protein>
<feature type="transmembrane region" description="Helical" evidence="8">
    <location>
        <begin position="183"/>
        <end position="202"/>
    </location>
</feature>
<evidence type="ECO:0000256" key="7">
    <source>
        <dbReference type="ARBA" id="ARBA00023136"/>
    </source>
</evidence>
<keyword evidence="6 8" id="KW-1133">Transmembrane helix</keyword>
<reference evidence="10" key="1">
    <citation type="journal article" date="2019" name="Int. J. Syst. Evol. Microbiol.">
        <title>The Global Catalogue of Microorganisms (GCM) 10K type strain sequencing project: providing services to taxonomists for standard genome sequencing and annotation.</title>
        <authorList>
            <consortium name="The Broad Institute Genomics Platform"/>
            <consortium name="The Broad Institute Genome Sequencing Center for Infectious Disease"/>
            <person name="Wu L."/>
            <person name="Ma J."/>
        </authorList>
    </citation>
    <scope>NUCLEOTIDE SEQUENCE [LARGE SCALE GENOMIC DNA]</scope>
    <source>
        <strain evidence="10">KCTC 3950</strain>
    </source>
</reference>
<feature type="transmembrane region" description="Helical" evidence="8">
    <location>
        <begin position="108"/>
        <end position="134"/>
    </location>
</feature>
<feature type="transmembrane region" description="Helical" evidence="8">
    <location>
        <begin position="12"/>
        <end position="32"/>
    </location>
</feature>
<organism evidence="9 10">
    <name type="scientific">Paenibacillus gansuensis</name>
    <dbReference type="NCBI Taxonomy" id="306542"/>
    <lineage>
        <taxon>Bacteria</taxon>
        <taxon>Bacillati</taxon>
        <taxon>Bacillota</taxon>
        <taxon>Bacilli</taxon>
        <taxon>Bacillales</taxon>
        <taxon>Paenibacillaceae</taxon>
        <taxon>Paenibacillus</taxon>
    </lineage>
</organism>
<dbReference type="RefSeq" id="WP_377603417.1">
    <property type="nucleotide sequence ID" value="NZ_JBHUME010000008.1"/>
</dbReference>
<evidence type="ECO:0000256" key="6">
    <source>
        <dbReference type="ARBA" id="ARBA00022989"/>
    </source>
</evidence>
<feature type="transmembrane region" description="Helical" evidence="8">
    <location>
        <begin position="146"/>
        <end position="163"/>
    </location>
</feature>
<comment type="similarity">
    <text evidence="2">Belongs to the amino acid-polyamine-organocation (APC) superfamily. Spore germination protein (SGP) (TC 2.A.3.9) family.</text>
</comment>
<dbReference type="InterPro" id="IPR004761">
    <property type="entry name" value="Spore_GerAB"/>
</dbReference>
<keyword evidence="5 8" id="KW-0812">Transmembrane</keyword>
<feature type="transmembrane region" description="Helical" evidence="8">
    <location>
        <begin position="302"/>
        <end position="320"/>
    </location>
</feature>
<comment type="caution">
    <text evidence="9">The sequence shown here is derived from an EMBL/GenBank/DDBJ whole genome shotgun (WGS) entry which is preliminary data.</text>
</comment>